<evidence type="ECO:0000313" key="2">
    <source>
        <dbReference type="EMBL" id="NLR23152.1"/>
    </source>
</evidence>
<sequence length="72" mass="7873">MQRGFYSQSRYKVAATQMLGAWCLLFGVGRVGATLCSEGFILSRDIKSLLRRCLVLGAWCLVLGACCLVLVV</sequence>
<accession>A0A8I2KRY8</accession>
<dbReference type="AlphaFoldDB" id="A0A8I2KRY8"/>
<proteinExistence type="predicted"/>
<protein>
    <submittedName>
        <fullName evidence="2">Uncharacterized protein</fullName>
    </submittedName>
</protein>
<feature type="transmembrane region" description="Helical" evidence="1">
    <location>
        <begin position="53"/>
        <end position="71"/>
    </location>
</feature>
<evidence type="ECO:0000313" key="3">
    <source>
        <dbReference type="Proteomes" id="UP000646877"/>
    </source>
</evidence>
<dbReference type="EMBL" id="WEIA01000013">
    <property type="protein sequence ID" value="NLR23152.1"/>
    <property type="molecule type" value="Genomic_DNA"/>
</dbReference>
<organism evidence="2 3">
    <name type="scientific">Pseudoalteromonas maricaloris</name>
    <dbReference type="NCBI Taxonomy" id="184924"/>
    <lineage>
        <taxon>Bacteria</taxon>
        <taxon>Pseudomonadati</taxon>
        <taxon>Pseudomonadota</taxon>
        <taxon>Gammaproteobacteria</taxon>
        <taxon>Alteromonadales</taxon>
        <taxon>Pseudoalteromonadaceae</taxon>
        <taxon>Pseudoalteromonas</taxon>
    </lineage>
</organism>
<feature type="transmembrane region" description="Helical" evidence="1">
    <location>
        <begin position="19"/>
        <end position="41"/>
    </location>
</feature>
<keyword evidence="1" id="KW-1133">Transmembrane helix</keyword>
<keyword evidence="1" id="KW-0812">Transmembrane</keyword>
<comment type="caution">
    <text evidence="2">The sequence shown here is derived from an EMBL/GenBank/DDBJ whole genome shotgun (WGS) entry which is preliminary data.</text>
</comment>
<keyword evidence="1" id="KW-0472">Membrane</keyword>
<dbReference type="RefSeq" id="WP_193522298.1">
    <property type="nucleotide sequence ID" value="NZ_WEIA01000013.1"/>
</dbReference>
<gene>
    <name evidence="2" type="ORF">F9Y85_17900</name>
</gene>
<dbReference type="Proteomes" id="UP000646877">
    <property type="component" value="Unassembled WGS sequence"/>
</dbReference>
<evidence type="ECO:0000256" key="1">
    <source>
        <dbReference type="SAM" id="Phobius"/>
    </source>
</evidence>
<name>A0A8I2KRY8_9GAMM</name>
<reference evidence="2" key="1">
    <citation type="submission" date="2019-10" db="EMBL/GenBank/DDBJ databases">
        <authorList>
            <person name="Paulsen S."/>
        </authorList>
    </citation>
    <scope>NUCLEOTIDE SEQUENCE</scope>
    <source>
        <strain evidence="2">LMG 19692</strain>
    </source>
</reference>